<name>A0A1G9LHH1_9GAMM</name>
<dbReference type="AlphaFoldDB" id="A0A1G9LHH1"/>
<dbReference type="Pfam" id="PF14559">
    <property type="entry name" value="TPR_19"/>
    <property type="match status" value="1"/>
</dbReference>
<evidence type="ECO:0000313" key="3">
    <source>
        <dbReference type="EMBL" id="SDL60965.1"/>
    </source>
</evidence>
<keyword evidence="1" id="KW-0677">Repeat</keyword>
<dbReference type="EMBL" id="FNGI01000005">
    <property type="protein sequence ID" value="SDL60965.1"/>
    <property type="molecule type" value="Genomic_DNA"/>
</dbReference>
<sequence>MRARLVTTALAAALLAGCQGLPSGSTPEILDDPMASAPPITQGLDAQGLSTLLIAELAGQRGDFERAANGYLRAAERYESPALAERATLAARYADDPALLLRAAERWRQLAPDAEAPARLLAGLALQRGDWQASLEQRLALAARNGQGDLVAFAETAIEQGAPLPPLIARLRQYLDDDTGPGEPAEAILALALLEAANDESRRAEARLAALAETHPELPALWLARARIALQDERLNDARNAAQRGLTLAPNDSRFILLLAQAQLRSGDIESAEAHLDTLIERHPEAPSLRLALARLYLEEGYNAPARRLLLPLIDSEPAPTLAYLLLGTIAADQGNVDNALLYYRQVPPGDGFIESRLRAARALVEADRLLDARDFLHIERLRHPEMASELIAMEIGLLDEQDLESAAMALLNRQIRQNPDDTQLRFMRAMRLYDMGNLAGMERDLRHIIEREPDNAMALNALGYTLADRTERYQEALELIQRAHRLEPESPAILDSLGWVYHKLGDDRRALPYLRKAYASQQDQEIAAHLAEVLWRLERRDEARALIAEAIARFDERPLIDDLLERIPALAPRTDETISP</sequence>
<dbReference type="Gene3D" id="1.25.40.10">
    <property type="entry name" value="Tetratricopeptide repeat domain"/>
    <property type="match status" value="2"/>
</dbReference>
<dbReference type="OrthoDB" id="9766710at2"/>
<dbReference type="SUPFAM" id="SSF48452">
    <property type="entry name" value="TPR-like"/>
    <property type="match status" value="2"/>
</dbReference>
<dbReference type="PANTHER" id="PTHR44186">
    <property type="match status" value="1"/>
</dbReference>
<dbReference type="InterPro" id="IPR011990">
    <property type="entry name" value="TPR-like_helical_dom_sf"/>
</dbReference>
<evidence type="ECO:0000256" key="2">
    <source>
        <dbReference type="ARBA" id="ARBA00022803"/>
    </source>
</evidence>
<dbReference type="Proteomes" id="UP000198654">
    <property type="component" value="Unassembled WGS sequence"/>
</dbReference>
<dbReference type="InterPro" id="IPR019734">
    <property type="entry name" value="TPR_rpt"/>
</dbReference>
<protein>
    <submittedName>
        <fullName evidence="3">Tetratricopeptide repeat-containing protein</fullName>
    </submittedName>
</protein>
<keyword evidence="2" id="KW-0802">TPR repeat</keyword>
<gene>
    <name evidence="3" type="ORF">SAMN05661010_02079</name>
</gene>
<proteinExistence type="predicted"/>
<keyword evidence="4" id="KW-1185">Reference proteome</keyword>
<dbReference type="SMART" id="SM00028">
    <property type="entry name" value="TPR"/>
    <property type="match status" value="7"/>
</dbReference>
<dbReference type="RefSeq" id="WP_089728252.1">
    <property type="nucleotide sequence ID" value="NZ_FNGI01000005.1"/>
</dbReference>
<dbReference type="STRING" id="119000.SAMN05661010_02079"/>
<dbReference type="Pfam" id="PF13432">
    <property type="entry name" value="TPR_16"/>
    <property type="match status" value="2"/>
</dbReference>
<evidence type="ECO:0000313" key="4">
    <source>
        <dbReference type="Proteomes" id="UP000198654"/>
    </source>
</evidence>
<reference evidence="3 4" key="1">
    <citation type="submission" date="2016-10" db="EMBL/GenBank/DDBJ databases">
        <authorList>
            <person name="de Groot N.N."/>
        </authorList>
    </citation>
    <scope>NUCLEOTIDE SEQUENCE [LARGE SCALE GENOMIC DNA]</scope>
    <source>
        <strain evidence="3 4">DSM 14789</strain>
    </source>
</reference>
<organism evidence="3 4">
    <name type="scientific">Modicisalibacter muralis</name>
    <dbReference type="NCBI Taxonomy" id="119000"/>
    <lineage>
        <taxon>Bacteria</taxon>
        <taxon>Pseudomonadati</taxon>
        <taxon>Pseudomonadota</taxon>
        <taxon>Gammaproteobacteria</taxon>
        <taxon>Oceanospirillales</taxon>
        <taxon>Halomonadaceae</taxon>
        <taxon>Modicisalibacter</taxon>
    </lineage>
</organism>
<evidence type="ECO:0000256" key="1">
    <source>
        <dbReference type="ARBA" id="ARBA00022737"/>
    </source>
</evidence>
<dbReference type="PROSITE" id="PS51257">
    <property type="entry name" value="PROKAR_LIPOPROTEIN"/>
    <property type="match status" value="1"/>
</dbReference>
<dbReference type="PANTHER" id="PTHR44186:SF1">
    <property type="entry name" value="BARDET-BIEDL SYNDROME 4 PROTEIN"/>
    <property type="match status" value="1"/>
</dbReference>
<accession>A0A1G9LHH1</accession>
<dbReference type="Pfam" id="PF13181">
    <property type="entry name" value="TPR_8"/>
    <property type="match status" value="1"/>
</dbReference>